<sequence length="147" mass="16845">MKKLILVFVSGLFTFFLSACTSVRVNHIDESHKIDKICIEENNAVIFNEFIDSITNRIEYHGIKTILFAKEHKPLGCDYTLWYTALRSWDFSPYLSHAELKLYKNNQLIGEATYHLNGGGGLSLSKWASVSTKMNPVVDELLNKKMR</sequence>
<gene>
    <name evidence="2" type="ORF">GCM10023211_10820</name>
</gene>
<evidence type="ECO:0000313" key="3">
    <source>
        <dbReference type="Proteomes" id="UP001500171"/>
    </source>
</evidence>
<feature type="chain" id="PRO_5045121449" description="Lipoprotein" evidence="1">
    <location>
        <begin position="20"/>
        <end position="147"/>
    </location>
</feature>
<comment type="caution">
    <text evidence="2">The sequence shown here is derived from an EMBL/GenBank/DDBJ whole genome shotgun (WGS) entry which is preliminary data.</text>
</comment>
<dbReference type="RefSeq" id="WP_345489620.1">
    <property type="nucleotide sequence ID" value="NZ_BAABHY010000001.1"/>
</dbReference>
<proteinExistence type="predicted"/>
<feature type="signal peptide" evidence="1">
    <location>
        <begin position="1"/>
        <end position="19"/>
    </location>
</feature>
<dbReference type="PROSITE" id="PS51257">
    <property type="entry name" value="PROKAR_LIPOPROTEIN"/>
    <property type="match status" value="1"/>
</dbReference>
<dbReference type="EMBL" id="BAABHY010000001">
    <property type="protein sequence ID" value="GAA5108472.1"/>
    <property type="molecule type" value="Genomic_DNA"/>
</dbReference>
<organism evidence="2 3">
    <name type="scientific">Orbus sasakiae</name>
    <dbReference type="NCBI Taxonomy" id="1078475"/>
    <lineage>
        <taxon>Bacteria</taxon>
        <taxon>Pseudomonadati</taxon>
        <taxon>Pseudomonadota</taxon>
        <taxon>Gammaproteobacteria</taxon>
        <taxon>Orbales</taxon>
        <taxon>Orbaceae</taxon>
        <taxon>Orbus</taxon>
    </lineage>
</organism>
<keyword evidence="3" id="KW-1185">Reference proteome</keyword>
<evidence type="ECO:0000313" key="2">
    <source>
        <dbReference type="EMBL" id="GAA5108472.1"/>
    </source>
</evidence>
<evidence type="ECO:0000256" key="1">
    <source>
        <dbReference type="SAM" id="SignalP"/>
    </source>
</evidence>
<dbReference type="Proteomes" id="UP001500171">
    <property type="component" value="Unassembled WGS sequence"/>
</dbReference>
<dbReference type="NCBIfam" id="NF040519">
    <property type="entry name" value="Sbal_3080_fam"/>
    <property type="match status" value="1"/>
</dbReference>
<keyword evidence="1" id="KW-0732">Signal</keyword>
<evidence type="ECO:0008006" key="4">
    <source>
        <dbReference type="Google" id="ProtNLM"/>
    </source>
</evidence>
<name>A0ABP9N5G5_9GAMM</name>
<reference evidence="3" key="1">
    <citation type="journal article" date="2019" name="Int. J. Syst. Evol. Microbiol.">
        <title>The Global Catalogue of Microorganisms (GCM) 10K type strain sequencing project: providing services to taxonomists for standard genome sequencing and annotation.</title>
        <authorList>
            <consortium name="The Broad Institute Genomics Platform"/>
            <consortium name="The Broad Institute Genome Sequencing Center for Infectious Disease"/>
            <person name="Wu L."/>
            <person name="Ma J."/>
        </authorList>
    </citation>
    <scope>NUCLEOTIDE SEQUENCE [LARGE SCALE GENOMIC DNA]</scope>
    <source>
        <strain evidence="3">JCM 18050</strain>
    </source>
</reference>
<protein>
    <recommendedName>
        <fullName evidence="4">Lipoprotein</fullName>
    </recommendedName>
</protein>
<accession>A0ABP9N5G5</accession>